<reference evidence="4" key="1">
    <citation type="journal article" date="2019" name="Int. J. Syst. Evol. Microbiol.">
        <title>The Global Catalogue of Microorganisms (GCM) 10K type strain sequencing project: providing services to taxonomists for standard genome sequencing and annotation.</title>
        <authorList>
            <consortium name="The Broad Institute Genomics Platform"/>
            <consortium name="The Broad Institute Genome Sequencing Center for Infectious Disease"/>
            <person name="Wu L."/>
            <person name="Ma J."/>
        </authorList>
    </citation>
    <scope>NUCLEOTIDE SEQUENCE [LARGE SCALE GENOMIC DNA]</scope>
    <source>
        <strain evidence="4">CCUG 15531</strain>
    </source>
</reference>
<evidence type="ECO:0000259" key="1">
    <source>
        <dbReference type="Pfam" id="PF01408"/>
    </source>
</evidence>
<dbReference type="RefSeq" id="WP_388036186.1">
    <property type="nucleotide sequence ID" value="NZ_JBHUEK010000008.1"/>
</dbReference>
<dbReference type="Proteomes" id="UP001597227">
    <property type="component" value="Unassembled WGS sequence"/>
</dbReference>
<proteinExistence type="predicted"/>
<accession>A0ABW4MJS6</accession>
<dbReference type="Pfam" id="PF01408">
    <property type="entry name" value="GFO_IDH_MocA"/>
    <property type="match status" value="1"/>
</dbReference>
<dbReference type="Gene3D" id="3.40.50.720">
    <property type="entry name" value="NAD(P)-binding Rossmann-like Domain"/>
    <property type="match status" value="1"/>
</dbReference>
<sequence>MKIVKMGVVGVGNMGSYHCQKLKGLNSVDFIGVFDPDFEKASTMANKINVKAFETYHALLQNVDAVIIAAPTKFHFILAEEAIKQNKHVLVEKPIAVSLEETSKLKDTLKGKEIILQVGHIERYNPVVPQLRELVTDIIFIEAKRIGYSGRIKDVDVVLDVMIHDIDIVLSLAQSPISDISAAGVCLKEKGHYDYVNALLTFENGVVASLVASDISQEKARTLIITEKERMIKTNFVTRQQLILKNKPDEPRKYPTDFIIEKIAIPNTDPLLNELEHFVACIQQNKRPEVSLGEGEAALDVALKIKAYLLKQNKIN</sequence>
<dbReference type="InterPro" id="IPR036291">
    <property type="entry name" value="NAD(P)-bd_dom_sf"/>
</dbReference>
<dbReference type="SUPFAM" id="SSF51735">
    <property type="entry name" value="NAD(P)-binding Rossmann-fold domains"/>
    <property type="match status" value="1"/>
</dbReference>
<name>A0ABW4MJS6_9BACI</name>
<dbReference type="Gene3D" id="3.30.360.10">
    <property type="entry name" value="Dihydrodipicolinate Reductase, domain 2"/>
    <property type="match status" value="1"/>
</dbReference>
<dbReference type="InterPro" id="IPR000683">
    <property type="entry name" value="Gfo/Idh/MocA-like_OxRdtase_N"/>
</dbReference>
<feature type="domain" description="Gfo/Idh/MocA-like oxidoreductase N-terminal" evidence="1">
    <location>
        <begin position="5"/>
        <end position="120"/>
    </location>
</feature>
<dbReference type="InterPro" id="IPR051450">
    <property type="entry name" value="Gfo/Idh/MocA_Oxidoreductases"/>
</dbReference>
<comment type="caution">
    <text evidence="3">The sequence shown here is derived from an EMBL/GenBank/DDBJ whole genome shotgun (WGS) entry which is preliminary data.</text>
</comment>
<protein>
    <submittedName>
        <fullName evidence="3">Gfo/Idh/MocA family protein</fullName>
    </submittedName>
</protein>
<feature type="domain" description="GFO/IDH/MocA-like oxidoreductase" evidence="2">
    <location>
        <begin position="157"/>
        <end position="227"/>
    </location>
</feature>
<gene>
    <name evidence="3" type="ORF">ACFSFW_06220</name>
</gene>
<evidence type="ECO:0000259" key="2">
    <source>
        <dbReference type="Pfam" id="PF22725"/>
    </source>
</evidence>
<keyword evidence="4" id="KW-1185">Reference proteome</keyword>
<evidence type="ECO:0000313" key="4">
    <source>
        <dbReference type="Proteomes" id="UP001597227"/>
    </source>
</evidence>
<dbReference type="SUPFAM" id="SSF55347">
    <property type="entry name" value="Glyceraldehyde-3-phosphate dehydrogenase-like, C-terminal domain"/>
    <property type="match status" value="1"/>
</dbReference>
<dbReference type="PANTHER" id="PTHR43377:SF1">
    <property type="entry name" value="BILIVERDIN REDUCTASE A"/>
    <property type="match status" value="1"/>
</dbReference>
<dbReference type="Pfam" id="PF22725">
    <property type="entry name" value="GFO_IDH_MocA_C3"/>
    <property type="match status" value="1"/>
</dbReference>
<evidence type="ECO:0000313" key="3">
    <source>
        <dbReference type="EMBL" id="MFD1778257.1"/>
    </source>
</evidence>
<dbReference type="InterPro" id="IPR055170">
    <property type="entry name" value="GFO_IDH_MocA-like_dom"/>
</dbReference>
<dbReference type="PANTHER" id="PTHR43377">
    <property type="entry name" value="BILIVERDIN REDUCTASE A"/>
    <property type="match status" value="1"/>
</dbReference>
<dbReference type="EMBL" id="JBHUEK010000008">
    <property type="protein sequence ID" value="MFD1778257.1"/>
    <property type="molecule type" value="Genomic_DNA"/>
</dbReference>
<organism evidence="3 4">
    <name type="scientific">Fredinandcohnia salidurans</name>
    <dbReference type="NCBI Taxonomy" id="2595041"/>
    <lineage>
        <taxon>Bacteria</taxon>
        <taxon>Bacillati</taxon>
        <taxon>Bacillota</taxon>
        <taxon>Bacilli</taxon>
        <taxon>Bacillales</taxon>
        <taxon>Bacillaceae</taxon>
        <taxon>Fredinandcohnia</taxon>
    </lineage>
</organism>